<keyword evidence="6" id="KW-1185">Reference proteome</keyword>
<evidence type="ECO:0000313" key="6">
    <source>
        <dbReference type="Proteomes" id="UP000246991"/>
    </source>
</evidence>
<proteinExistence type="predicted"/>
<dbReference type="AlphaFoldDB" id="A0A317SF52"/>
<dbReference type="InterPro" id="IPR029020">
    <property type="entry name" value="Ammonium/urea_transptr"/>
</dbReference>
<comment type="caution">
    <text evidence="5">The sequence shown here is derived from an EMBL/GenBank/DDBJ whole genome shotgun (WGS) entry which is preliminary data.</text>
</comment>
<dbReference type="PANTHER" id="PTHR43029">
    <property type="entry name" value="AMMONIUM TRANSPORTER MEP2"/>
    <property type="match status" value="1"/>
</dbReference>
<dbReference type="GO" id="GO:0008519">
    <property type="term" value="F:ammonium channel activity"/>
    <property type="evidence" value="ECO:0007669"/>
    <property type="project" value="InterPro"/>
</dbReference>
<reference evidence="5 6" key="1">
    <citation type="submission" date="2018-03" db="EMBL/GenBank/DDBJ databases">
        <title>Genomes of Pezizomycetes fungi and the evolution of truffles.</title>
        <authorList>
            <person name="Murat C."/>
            <person name="Payen T."/>
            <person name="Noel B."/>
            <person name="Kuo A."/>
            <person name="Martin F.M."/>
        </authorList>
    </citation>
    <scope>NUCLEOTIDE SEQUENCE [LARGE SCALE GENOMIC DNA]</scope>
    <source>
        <strain evidence="5">091103-1</strain>
    </source>
</reference>
<dbReference type="EMBL" id="PYWC01000088">
    <property type="protein sequence ID" value="PWW73074.1"/>
    <property type="molecule type" value="Genomic_DNA"/>
</dbReference>
<comment type="subcellular location">
    <subcellularLocation>
        <location evidence="1">Membrane</location>
        <topology evidence="1">Multi-pass membrane protein</topology>
    </subcellularLocation>
</comment>
<keyword evidence="4" id="KW-0472">Membrane</keyword>
<name>A0A317SF52_9PEZI</name>
<evidence type="ECO:0000256" key="2">
    <source>
        <dbReference type="ARBA" id="ARBA00022692"/>
    </source>
</evidence>
<keyword evidence="3" id="KW-1133">Transmembrane helix</keyword>
<dbReference type="OrthoDB" id="534912at2759"/>
<sequence length="236" mass="25047">MPHGSRSYLAGHSWDGFPSWRPSTRAQFTRAPPTVTSGSGGDAPRWWWTGYTLAYSRAAGKSIGDFENIGLGNVAAVPSIVSAYNPEILSYLLFSSVFFRISTAQIMICGTFEHGSLFPRLQFGFIWASVVYSPLACVLDSIRAMYATFSTNIAASCGLIGCATTDYFKKKEKLPAVGASQGAIAALIGISVVVCSPCEDISVWICIDEGGDAFKPHGIGGVVGALPTGISGKRIE</sequence>
<dbReference type="PANTHER" id="PTHR43029:SF15">
    <property type="entry name" value="AMMONIUM TRANSPORTER"/>
    <property type="match status" value="1"/>
</dbReference>
<accession>A0A317SF52</accession>
<gene>
    <name evidence="5" type="ORF">C7212DRAFT_347482</name>
</gene>
<protein>
    <recommendedName>
        <fullName evidence="7">Ammonium transporter AmtB-like domain-containing protein</fullName>
    </recommendedName>
</protein>
<evidence type="ECO:0000256" key="3">
    <source>
        <dbReference type="ARBA" id="ARBA00022989"/>
    </source>
</evidence>
<keyword evidence="2" id="KW-0812">Transmembrane</keyword>
<dbReference type="STRING" id="42249.A0A317SF52"/>
<dbReference type="Gene3D" id="1.10.3430.10">
    <property type="entry name" value="Ammonium transporter AmtB like domains"/>
    <property type="match status" value="2"/>
</dbReference>
<dbReference type="SUPFAM" id="SSF111352">
    <property type="entry name" value="Ammonium transporter"/>
    <property type="match status" value="1"/>
</dbReference>
<dbReference type="GO" id="GO:0005886">
    <property type="term" value="C:plasma membrane"/>
    <property type="evidence" value="ECO:0007669"/>
    <property type="project" value="TreeGrafter"/>
</dbReference>
<evidence type="ECO:0000256" key="1">
    <source>
        <dbReference type="ARBA" id="ARBA00004141"/>
    </source>
</evidence>
<organism evidence="5 6">
    <name type="scientific">Tuber magnatum</name>
    <name type="common">white Piedmont truffle</name>
    <dbReference type="NCBI Taxonomy" id="42249"/>
    <lineage>
        <taxon>Eukaryota</taxon>
        <taxon>Fungi</taxon>
        <taxon>Dikarya</taxon>
        <taxon>Ascomycota</taxon>
        <taxon>Pezizomycotina</taxon>
        <taxon>Pezizomycetes</taxon>
        <taxon>Pezizales</taxon>
        <taxon>Tuberaceae</taxon>
        <taxon>Tuber</taxon>
    </lineage>
</organism>
<evidence type="ECO:0000256" key="4">
    <source>
        <dbReference type="ARBA" id="ARBA00023136"/>
    </source>
</evidence>
<dbReference type="Proteomes" id="UP000246991">
    <property type="component" value="Unassembled WGS sequence"/>
</dbReference>
<evidence type="ECO:0008006" key="7">
    <source>
        <dbReference type="Google" id="ProtNLM"/>
    </source>
</evidence>
<evidence type="ECO:0000313" key="5">
    <source>
        <dbReference type="EMBL" id="PWW73074.1"/>
    </source>
</evidence>
<dbReference type="InterPro" id="IPR001905">
    <property type="entry name" value="Ammonium_transpt"/>
</dbReference>